<organism evidence="3 4">
    <name type="scientific">Asanoa iriomotensis</name>
    <dbReference type="NCBI Taxonomy" id="234613"/>
    <lineage>
        <taxon>Bacteria</taxon>
        <taxon>Bacillati</taxon>
        <taxon>Actinomycetota</taxon>
        <taxon>Actinomycetes</taxon>
        <taxon>Micromonosporales</taxon>
        <taxon>Micromonosporaceae</taxon>
        <taxon>Asanoa</taxon>
    </lineage>
</organism>
<dbReference type="RefSeq" id="WP_203708069.1">
    <property type="nucleotide sequence ID" value="NZ_BAAALU010000019.1"/>
</dbReference>
<dbReference type="InterPro" id="IPR023393">
    <property type="entry name" value="START-like_dom_sf"/>
</dbReference>
<evidence type="ECO:0000313" key="3">
    <source>
        <dbReference type="EMBL" id="GIF61252.1"/>
    </source>
</evidence>
<keyword evidence="4" id="KW-1185">Reference proteome</keyword>
<evidence type="ECO:0000313" key="4">
    <source>
        <dbReference type="Proteomes" id="UP000624325"/>
    </source>
</evidence>
<evidence type="ECO:0000259" key="2">
    <source>
        <dbReference type="Pfam" id="PF08327"/>
    </source>
</evidence>
<comment type="similarity">
    <text evidence="1">Belongs to the AHA1 family.</text>
</comment>
<dbReference type="CDD" id="cd08899">
    <property type="entry name" value="SRPBCC_CalC_Aha1-like_6"/>
    <property type="match status" value="1"/>
</dbReference>
<feature type="domain" description="Activator of Hsp90 ATPase homologue 1/2-like C-terminal" evidence="2">
    <location>
        <begin position="32"/>
        <end position="138"/>
    </location>
</feature>
<dbReference type="SUPFAM" id="SSF55961">
    <property type="entry name" value="Bet v1-like"/>
    <property type="match status" value="1"/>
</dbReference>
<comment type="caution">
    <text evidence="3">The sequence shown here is derived from an EMBL/GenBank/DDBJ whole genome shotgun (WGS) entry which is preliminary data.</text>
</comment>
<reference evidence="3 4" key="1">
    <citation type="submission" date="2021-01" db="EMBL/GenBank/DDBJ databases">
        <title>Whole genome shotgun sequence of Asanoa iriomotensis NBRC 100142.</title>
        <authorList>
            <person name="Komaki H."/>
            <person name="Tamura T."/>
        </authorList>
    </citation>
    <scope>NUCLEOTIDE SEQUENCE [LARGE SCALE GENOMIC DNA]</scope>
    <source>
        <strain evidence="3 4">NBRC 100142</strain>
    </source>
</reference>
<dbReference type="InterPro" id="IPR013538">
    <property type="entry name" value="ASHA1/2-like_C"/>
</dbReference>
<name>A0ABQ4CEP7_9ACTN</name>
<accession>A0ABQ4CEP7</accession>
<evidence type="ECO:0000256" key="1">
    <source>
        <dbReference type="ARBA" id="ARBA00006817"/>
    </source>
</evidence>
<dbReference type="Proteomes" id="UP000624325">
    <property type="component" value="Unassembled WGS sequence"/>
</dbReference>
<dbReference type="EMBL" id="BONC01000095">
    <property type="protein sequence ID" value="GIF61252.1"/>
    <property type="molecule type" value="Genomic_DNA"/>
</dbReference>
<sequence>METYEPSTLADARAEQATDGRWTLVFIRDFPHPTARVWRALTKPADLGEWAPYTADRDLDTTGPATLTMIDGDEHVDMAVEVTLVDPERALAYSWGTDLLRWELTRTESGTRLTLHHTVADRSWIPQVAAGWHICLDVADRLLAGNPVGPIRGNEARAHGWDSLRDAYAMKLDVPTDEPS</sequence>
<proteinExistence type="inferred from homology"/>
<gene>
    <name evidence="3" type="ORF">Air01nite_73470</name>
</gene>
<protein>
    <recommendedName>
        <fullName evidence="2">Activator of Hsp90 ATPase homologue 1/2-like C-terminal domain-containing protein</fullName>
    </recommendedName>
</protein>
<dbReference type="Pfam" id="PF08327">
    <property type="entry name" value="AHSA1"/>
    <property type="match status" value="1"/>
</dbReference>
<dbReference type="Gene3D" id="3.30.530.20">
    <property type="match status" value="1"/>
</dbReference>